<proteinExistence type="predicted"/>
<reference evidence="2 3" key="1">
    <citation type="submission" date="2024-04" db="EMBL/GenBank/DDBJ databases">
        <authorList>
            <person name="Rising A."/>
            <person name="Reimegard J."/>
            <person name="Sonavane S."/>
            <person name="Akerstrom W."/>
            <person name="Nylinder S."/>
            <person name="Hedman E."/>
            <person name="Kallberg Y."/>
        </authorList>
    </citation>
    <scope>NUCLEOTIDE SEQUENCE [LARGE SCALE GENOMIC DNA]</scope>
</reference>
<feature type="compositionally biased region" description="Polar residues" evidence="1">
    <location>
        <begin position="45"/>
        <end position="61"/>
    </location>
</feature>
<sequence>MDLVIGGLQARKPIPVNNCRVWDLLHAKVVVKRLPVGGLRSLERSLQAQVPSSSTDHSQSPEFRPFT</sequence>
<keyword evidence="3" id="KW-1185">Reference proteome</keyword>
<organism evidence="2 3">
    <name type="scientific">Larinioides sclopetarius</name>
    <dbReference type="NCBI Taxonomy" id="280406"/>
    <lineage>
        <taxon>Eukaryota</taxon>
        <taxon>Metazoa</taxon>
        <taxon>Ecdysozoa</taxon>
        <taxon>Arthropoda</taxon>
        <taxon>Chelicerata</taxon>
        <taxon>Arachnida</taxon>
        <taxon>Araneae</taxon>
        <taxon>Araneomorphae</taxon>
        <taxon>Entelegynae</taxon>
        <taxon>Araneoidea</taxon>
        <taxon>Araneidae</taxon>
        <taxon>Larinioides</taxon>
    </lineage>
</organism>
<evidence type="ECO:0000256" key="1">
    <source>
        <dbReference type="SAM" id="MobiDB-lite"/>
    </source>
</evidence>
<protein>
    <submittedName>
        <fullName evidence="2">Uncharacterized protein</fullName>
    </submittedName>
</protein>
<feature type="region of interest" description="Disordered" evidence="1">
    <location>
        <begin position="45"/>
        <end position="67"/>
    </location>
</feature>
<evidence type="ECO:0000313" key="2">
    <source>
        <dbReference type="EMBL" id="CAL1267305.1"/>
    </source>
</evidence>
<dbReference type="AlphaFoldDB" id="A0AAV1Z7I6"/>
<comment type="caution">
    <text evidence="2">The sequence shown here is derived from an EMBL/GenBank/DDBJ whole genome shotgun (WGS) entry which is preliminary data.</text>
</comment>
<accession>A0AAV1Z7I6</accession>
<gene>
    <name evidence="2" type="ORF">LARSCL_LOCUS3591</name>
</gene>
<dbReference type="Proteomes" id="UP001497382">
    <property type="component" value="Unassembled WGS sequence"/>
</dbReference>
<name>A0AAV1Z7I6_9ARAC</name>
<evidence type="ECO:0000313" key="3">
    <source>
        <dbReference type="Proteomes" id="UP001497382"/>
    </source>
</evidence>
<dbReference type="EMBL" id="CAXIEN010000027">
    <property type="protein sequence ID" value="CAL1267305.1"/>
    <property type="molecule type" value="Genomic_DNA"/>
</dbReference>